<dbReference type="InterPro" id="IPR008949">
    <property type="entry name" value="Isoprenoid_synthase_dom_sf"/>
</dbReference>
<feature type="non-terminal residue" evidence="7">
    <location>
        <position position="175"/>
    </location>
</feature>
<feature type="non-terminal residue" evidence="7">
    <location>
        <position position="1"/>
    </location>
</feature>
<name>A0A091RCJ8_MERNU</name>
<evidence type="ECO:0000313" key="8">
    <source>
        <dbReference type="Proteomes" id="UP000052967"/>
    </source>
</evidence>
<dbReference type="SUPFAM" id="SSF48576">
    <property type="entry name" value="Terpenoid synthases"/>
    <property type="match status" value="1"/>
</dbReference>
<comment type="similarity">
    <text evidence="6">Belongs to the NDUFAF6 family.</text>
</comment>
<keyword evidence="4" id="KW-0496">Mitochondrion</keyword>
<evidence type="ECO:0000256" key="6">
    <source>
        <dbReference type="ARBA" id="ARBA00038273"/>
    </source>
</evidence>
<evidence type="ECO:0000256" key="3">
    <source>
        <dbReference type="ARBA" id="ARBA00022946"/>
    </source>
</evidence>
<sequence length="175" mass="20165">QEKNLDDRAYRNIQELESYAENTQGALLYLTLETLGVRDIHADHAASHIGKAQGIVTCLRGTPYHSTKRKVFLPMDICMLHGVSQEDFIRGKQEKNVRDVIYDIASQAHIHLEHARSFSQKVPVKAYPAFFCTVALDDYLCSVRKVDFNIFHPSLQKKSTLLPLRLYIRSWKKTY</sequence>
<keyword evidence="2" id="KW-0999">Mitochondrion inner membrane</keyword>
<accession>A0A091RCJ8</accession>
<gene>
    <name evidence="7" type="ORF">N331_07645</name>
</gene>
<keyword evidence="8" id="KW-1185">Reference proteome</keyword>
<keyword evidence="3" id="KW-0809">Transit peptide</keyword>
<evidence type="ECO:0000313" key="7">
    <source>
        <dbReference type="EMBL" id="KFQ26372.1"/>
    </source>
</evidence>
<dbReference type="GO" id="GO:0032981">
    <property type="term" value="P:mitochondrial respiratory chain complex I assembly"/>
    <property type="evidence" value="ECO:0007669"/>
    <property type="project" value="TreeGrafter"/>
</dbReference>
<keyword evidence="5" id="KW-0472">Membrane</keyword>
<dbReference type="Gene3D" id="1.10.600.10">
    <property type="entry name" value="Farnesyl Diphosphate Synthase"/>
    <property type="match status" value="1"/>
</dbReference>
<comment type="subcellular location">
    <subcellularLocation>
        <location evidence="1">Mitochondrion inner membrane</location>
    </subcellularLocation>
</comment>
<evidence type="ECO:0000256" key="5">
    <source>
        <dbReference type="ARBA" id="ARBA00023136"/>
    </source>
</evidence>
<dbReference type="PANTHER" id="PTHR21181:SF13">
    <property type="entry name" value="NADH DEHYDROGENASE (UBIQUINONE) COMPLEX I, ASSEMBLY FACTOR 6"/>
    <property type="match status" value="1"/>
</dbReference>
<dbReference type="GO" id="GO:0005743">
    <property type="term" value="C:mitochondrial inner membrane"/>
    <property type="evidence" value="ECO:0007669"/>
    <property type="project" value="UniProtKB-SubCell"/>
</dbReference>
<dbReference type="InterPro" id="IPR002060">
    <property type="entry name" value="Squ/phyt_synthse"/>
</dbReference>
<proteinExistence type="inferred from homology"/>
<dbReference type="EMBL" id="KK699524">
    <property type="protein sequence ID" value="KFQ26372.1"/>
    <property type="molecule type" value="Genomic_DNA"/>
</dbReference>
<dbReference type="PANTHER" id="PTHR21181">
    <property type="match status" value="1"/>
</dbReference>
<dbReference type="AlphaFoldDB" id="A0A091RCJ8"/>
<evidence type="ECO:0000256" key="4">
    <source>
        <dbReference type="ARBA" id="ARBA00023128"/>
    </source>
</evidence>
<dbReference type="Proteomes" id="UP000052967">
    <property type="component" value="Unassembled WGS sequence"/>
</dbReference>
<evidence type="ECO:0000256" key="1">
    <source>
        <dbReference type="ARBA" id="ARBA00004273"/>
    </source>
</evidence>
<dbReference type="Pfam" id="PF00494">
    <property type="entry name" value="SQS_PSY"/>
    <property type="match status" value="1"/>
</dbReference>
<reference evidence="7 8" key="1">
    <citation type="submission" date="2014-04" db="EMBL/GenBank/DDBJ databases">
        <title>Genome evolution of avian class.</title>
        <authorList>
            <person name="Zhang G."/>
            <person name="Li C."/>
        </authorList>
    </citation>
    <scope>NUCLEOTIDE SEQUENCE [LARGE SCALE GENOMIC DNA]</scope>
    <source>
        <strain evidence="7">BGI_N331</strain>
    </source>
</reference>
<keyword evidence="7" id="KW-0830">Ubiquinone</keyword>
<protein>
    <submittedName>
        <fullName evidence="7">NADH dehydrogenase (Ubiquinone) complex I, assembly factor 6</fullName>
    </submittedName>
</protein>
<organism evidence="7 8">
    <name type="scientific">Merops nubicus</name>
    <name type="common">Northern carmine bee-eater</name>
    <dbReference type="NCBI Taxonomy" id="57421"/>
    <lineage>
        <taxon>Eukaryota</taxon>
        <taxon>Metazoa</taxon>
        <taxon>Chordata</taxon>
        <taxon>Craniata</taxon>
        <taxon>Vertebrata</taxon>
        <taxon>Euteleostomi</taxon>
        <taxon>Archelosauria</taxon>
        <taxon>Archosauria</taxon>
        <taxon>Dinosauria</taxon>
        <taxon>Saurischia</taxon>
        <taxon>Theropoda</taxon>
        <taxon>Coelurosauria</taxon>
        <taxon>Aves</taxon>
        <taxon>Neognathae</taxon>
        <taxon>Neoaves</taxon>
        <taxon>Telluraves</taxon>
        <taxon>Coraciimorphae</taxon>
        <taxon>Coraciiformes</taxon>
        <taxon>Meropidae</taxon>
        <taxon>Merops</taxon>
    </lineage>
</organism>
<evidence type="ECO:0000256" key="2">
    <source>
        <dbReference type="ARBA" id="ARBA00022792"/>
    </source>
</evidence>